<proteinExistence type="predicted"/>
<evidence type="ECO:0000313" key="1">
    <source>
        <dbReference type="EMBL" id="APW48736.1"/>
    </source>
</evidence>
<name>A0A1P8KGC1_ACILW</name>
<sequence>MKLSKAESLKLGVNSMSNLNAQSVQLQGTLYIGFPKTFSGAHMETLFDEISDYIDNNCDLTLADLQADSDYAQLQFQQHMPTLADKTNFFFMDVEIYVATLKENFGHTSVLDQVTSVNIFGKNLEDICTLMAQNGYAYDRIEDCWSRELS</sequence>
<gene>
    <name evidence="1" type="ORF">BAA96_1p0029</name>
</gene>
<dbReference type="AlphaFoldDB" id="A0A1P8KGC1"/>
<geneLocation type="plasmid" evidence="1">
    <name>pALWED1.1</name>
</geneLocation>
<dbReference type="EMBL" id="KX426227">
    <property type="protein sequence ID" value="APW48736.1"/>
    <property type="molecule type" value="Genomic_DNA"/>
</dbReference>
<keyword evidence="1" id="KW-0614">Plasmid</keyword>
<organism evidence="1">
    <name type="scientific">Acinetobacter lwoffii</name>
    <dbReference type="NCBI Taxonomy" id="28090"/>
    <lineage>
        <taxon>Bacteria</taxon>
        <taxon>Pseudomonadati</taxon>
        <taxon>Pseudomonadota</taxon>
        <taxon>Gammaproteobacteria</taxon>
        <taxon>Moraxellales</taxon>
        <taxon>Moraxellaceae</taxon>
        <taxon>Acinetobacter</taxon>
    </lineage>
</organism>
<accession>A0A1P8KGC1</accession>
<reference evidence="1" key="1">
    <citation type="journal article" date="2016" name="Biomed. Res. Int.">
        <title>Resistance of Permafrost and Modern Acinetobacter lwoffii Strains to Heavy Metals and Arsenic Revealed by Genome Analysis.</title>
        <authorList>
            <person name="Mindlin S."/>
            <person name="Petrenko A."/>
            <person name="Kurakov A."/>
            <person name="Beletsky A."/>
            <person name="Mardanov A."/>
            <person name="Petrova M."/>
        </authorList>
    </citation>
    <scope>NUCLEOTIDE SEQUENCE</scope>
    <source>
        <strain evidence="1">ED23-35</strain>
        <plasmid evidence="1">pALWED1.1</plasmid>
    </source>
</reference>
<protein>
    <submittedName>
        <fullName evidence="1">Uncharacterized protein</fullName>
    </submittedName>
</protein>